<organism evidence="1 2">
    <name type="scientific">Aeoliella straminimaris</name>
    <dbReference type="NCBI Taxonomy" id="2954799"/>
    <lineage>
        <taxon>Bacteria</taxon>
        <taxon>Pseudomonadati</taxon>
        <taxon>Planctomycetota</taxon>
        <taxon>Planctomycetia</taxon>
        <taxon>Pirellulales</taxon>
        <taxon>Lacipirellulaceae</taxon>
        <taxon>Aeoliella</taxon>
    </lineage>
</organism>
<comment type="caution">
    <text evidence="1">The sequence shown here is derived from an EMBL/GenBank/DDBJ whole genome shotgun (WGS) entry which is preliminary data.</text>
</comment>
<protein>
    <submittedName>
        <fullName evidence="1">Uncharacterized protein</fullName>
    </submittedName>
</protein>
<proteinExistence type="predicted"/>
<name>A0A9X2FB53_9BACT</name>
<sequence>MQRWSVGITTTPRRQSTLEDCLDSLARAGWENPRLFLDGSARVPARYEHLCATWREGRVGAWPAFYLAMVEMILHDPNADAYMLLQDDVMAHDRESLREYLEQVLWPGYRPGLVSLFYTGHDTTAGWHRADGNWDWGAQAFIFPAGVARAFVTDVEMSRSMLAASGENHIPIPELIFEWVMRRGIETWYAIPSLTQHIGNTSTIWGNAAISGGRRANWFSGSTESEFAVEEDLSSFPEELFPCKKEHSSRYVEIIERGRKRMRDLRVAICGVCHNARPALPRIAARLERLAAMFRDFRIVFCDHQSSDVTREFLYDWQQVNDRVDVLTLEMPGRPPSYVDHAKANLVQCRNVCRDYVLEHYAHVDYVMVLDTQVLGGWSFDGIAHTFGTHDWDVVGSYGLRYRSMRQEGKGPFEHFDEQSFQPQDDIGTDLIDFDGELVVERGQPLISVKSCFGGLAIYRLACMQAAEYVGAECEHVALHDELRRLGFDRIFLNPSQIALYAPSC</sequence>
<evidence type="ECO:0000313" key="1">
    <source>
        <dbReference type="EMBL" id="MCO6045294.1"/>
    </source>
</evidence>
<dbReference type="InterPro" id="IPR029044">
    <property type="entry name" value="Nucleotide-diphossugar_trans"/>
</dbReference>
<dbReference type="RefSeq" id="WP_252853410.1">
    <property type="nucleotide sequence ID" value="NZ_JAMXLR010000055.1"/>
</dbReference>
<dbReference type="AlphaFoldDB" id="A0A9X2FB53"/>
<keyword evidence="2" id="KW-1185">Reference proteome</keyword>
<gene>
    <name evidence="1" type="ORF">NG895_15390</name>
</gene>
<dbReference type="Proteomes" id="UP001155241">
    <property type="component" value="Unassembled WGS sequence"/>
</dbReference>
<dbReference type="SUPFAM" id="SSF53448">
    <property type="entry name" value="Nucleotide-diphospho-sugar transferases"/>
    <property type="match status" value="1"/>
</dbReference>
<accession>A0A9X2FB53</accession>
<reference evidence="1" key="1">
    <citation type="submission" date="2022-06" db="EMBL/GenBank/DDBJ databases">
        <title>Aeoliella straminimaris, a novel planctomycete from sediments.</title>
        <authorList>
            <person name="Vitorino I.R."/>
            <person name="Lage O.M."/>
        </authorList>
    </citation>
    <scope>NUCLEOTIDE SEQUENCE</scope>
    <source>
        <strain evidence="1">ICT_H6.2</strain>
    </source>
</reference>
<evidence type="ECO:0000313" key="2">
    <source>
        <dbReference type="Proteomes" id="UP001155241"/>
    </source>
</evidence>
<dbReference type="EMBL" id="JAMXLR010000055">
    <property type="protein sequence ID" value="MCO6045294.1"/>
    <property type="molecule type" value="Genomic_DNA"/>
</dbReference>